<accession>A0A7T8KBG6</accession>
<dbReference type="EMBL" id="CP045892">
    <property type="protein sequence ID" value="QQP52830.1"/>
    <property type="molecule type" value="Genomic_DNA"/>
</dbReference>
<sequence>TKSKRIEAVVQEVKSFFEENPSCSLRKASQPISPTKTMLASQQISPTKTT</sequence>
<gene>
    <name evidence="2" type="ORF">FKW44_005095</name>
</gene>
<organism evidence="2 3">
    <name type="scientific">Caligus rogercresseyi</name>
    <name type="common">Sea louse</name>
    <dbReference type="NCBI Taxonomy" id="217165"/>
    <lineage>
        <taxon>Eukaryota</taxon>
        <taxon>Metazoa</taxon>
        <taxon>Ecdysozoa</taxon>
        <taxon>Arthropoda</taxon>
        <taxon>Crustacea</taxon>
        <taxon>Multicrustacea</taxon>
        <taxon>Hexanauplia</taxon>
        <taxon>Copepoda</taxon>
        <taxon>Siphonostomatoida</taxon>
        <taxon>Caligidae</taxon>
        <taxon>Caligus</taxon>
    </lineage>
</organism>
<feature type="region of interest" description="Disordered" evidence="1">
    <location>
        <begin position="25"/>
        <end position="50"/>
    </location>
</feature>
<evidence type="ECO:0000256" key="1">
    <source>
        <dbReference type="SAM" id="MobiDB-lite"/>
    </source>
</evidence>
<feature type="non-terminal residue" evidence="2">
    <location>
        <position position="1"/>
    </location>
</feature>
<evidence type="ECO:0000313" key="3">
    <source>
        <dbReference type="Proteomes" id="UP000595437"/>
    </source>
</evidence>
<evidence type="ECO:0000313" key="2">
    <source>
        <dbReference type="EMBL" id="QQP52830.1"/>
    </source>
</evidence>
<name>A0A7T8KBG6_CALRO</name>
<dbReference type="Proteomes" id="UP000595437">
    <property type="component" value="Chromosome 3"/>
</dbReference>
<feature type="compositionally biased region" description="Polar residues" evidence="1">
    <location>
        <begin position="30"/>
        <end position="50"/>
    </location>
</feature>
<keyword evidence="3" id="KW-1185">Reference proteome</keyword>
<feature type="non-terminal residue" evidence="2">
    <location>
        <position position="50"/>
    </location>
</feature>
<reference evidence="3" key="1">
    <citation type="submission" date="2021-01" db="EMBL/GenBank/DDBJ databases">
        <title>Caligus Genome Assembly.</title>
        <authorList>
            <person name="Gallardo-Escarate C."/>
        </authorList>
    </citation>
    <scope>NUCLEOTIDE SEQUENCE [LARGE SCALE GENOMIC DNA]</scope>
</reference>
<dbReference type="AlphaFoldDB" id="A0A7T8KBG6"/>
<protein>
    <submittedName>
        <fullName evidence="2">Uncharacterized protein</fullName>
    </submittedName>
</protein>
<proteinExistence type="predicted"/>